<feature type="domain" description="Cation efflux protein cytoplasmic" evidence="8">
    <location>
        <begin position="213"/>
        <end position="286"/>
    </location>
</feature>
<keyword evidence="5 6" id="KW-0472">Membrane</keyword>
<keyword evidence="3 6" id="KW-0812">Transmembrane</keyword>
<keyword evidence="4 6" id="KW-1133">Transmembrane helix</keyword>
<dbReference type="GO" id="GO:0015341">
    <property type="term" value="F:zinc efflux antiporter activity"/>
    <property type="evidence" value="ECO:0007669"/>
    <property type="project" value="TreeGrafter"/>
</dbReference>
<dbReference type="GO" id="GO:0015086">
    <property type="term" value="F:cadmium ion transmembrane transporter activity"/>
    <property type="evidence" value="ECO:0007669"/>
    <property type="project" value="TreeGrafter"/>
</dbReference>
<organism evidence="9 10">
    <name type="scientific">Methanohalophilus euhalobius</name>
    <dbReference type="NCBI Taxonomy" id="51203"/>
    <lineage>
        <taxon>Archaea</taxon>
        <taxon>Methanobacteriati</taxon>
        <taxon>Methanobacteriota</taxon>
        <taxon>Stenosarchaea group</taxon>
        <taxon>Methanomicrobia</taxon>
        <taxon>Methanosarcinales</taxon>
        <taxon>Methanosarcinaceae</taxon>
        <taxon>Methanohalophilus</taxon>
    </lineage>
</organism>
<feature type="transmembrane region" description="Helical" evidence="6">
    <location>
        <begin position="84"/>
        <end position="104"/>
    </location>
</feature>
<dbReference type="Pfam" id="PF01545">
    <property type="entry name" value="Cation_efflux"/>
    <property type="match status" value="1"/>
</dbReference>
<dbReference type="PANTHER" id="PTHR43840:SF15">
    <property type="entry name" value="MITOCHONDRIAL METAL TRANSPORTER 1-RELATED"/>
    <property type="match status" value="1"/>
</dbReference>
<evidence type="ECO:0000256" key="6">
    <source>
        <dbReference type="SAM" id="Phobius"/>
    </source>
</evidence>
<dbReference type="InterPro" id="IPR050291">
    <property type="entry name" value="CDF_Transporter"/>
</dbReference>
<feature type="domain" description="Cation efflux protein transmembrane" evidence="7">
    <location>
        <begin position="14"/>
        <end position="206"/>
    </location>
</feature>
<dbReference type="NCBIfam" id="TIGR01297">
    <property type="entry name" value="CDF"/>
    <property type="match status" value="1"/>
</dbReference>
<dbReference type="PANTHER" id="PTHR43840">
    <property type="entry name" value="MITOCHONDRIAL METAL TRANSPORTER 1-RELATED"/>
    <property type="match status" value="1"/>
</dbReference>
<evidence type="ECO:0000256" key="2">
    <source>
        <dbReference type="ARBA" id="ARBA00022448"/>
    </source>
</evidence>
<dbReference type="EMBL" id="RJJF01000019">
    <property type="protein sequence ID" value="RNI07584.1"/>
    <property type="molecule type" value="Genomic_DNA"/>
</dbReference>
<dbReference type="Proteomes" id="UP000273978">
    <property type="component" value="Unassembled WGS sequence"/>
</dbReference>
<reference evidence="9 10" key="1">
    <citation type="submission" date="2018-10" db="EMBL/GenBank/DDBJ databases">
        <title>Cultivation of a novel Methanohalophilus strain from Kebrit Deep of the Red Sea and a genomic comparison of members of the genus Methanohalophilus.</title>
        <authorList>
            <person name="Guan Y."/>
            <person name="Ngugi D.K."/>
            <person name="Stingl U."/>
        </authorList>
    </citation>
    <scope>NUCLEOTIDE SEQUENCE [LARGE SCALE GENOMIC DNA]</scope>
    <source>
        <strain evidence="9 10">DSM 10369</strain>
    </source>
</reference>
<feature type="transmembrane region" description="Helical" evidence="6">
    <location>
        <begin position="44"/>
        <end position="63"/>
    </location>
</feature>
<protein>
    <submittedName>
        <fullName evidence="9">Cation diffusion facilitator family transporter</fullName>
    </submittedName>
</protein>
<dbReference type="InterPro" id="IPR027469">
    <property type="entry name" value="Cation_efflux_TMD_sf"/>
</dbReference>
<feature type="transmembrane region" description="Helical" evidence="6">
    <location>
        <begin position="116"/>
        <end position="135"/>
    </location>
</feature>
<comment type="subcellular location">
    <subcellularLocation>
        <location evidence="1">Membrane</location>
        <topology evidence="1">Multi-pass membrane protein</topology>
    </subcellularLocation>
</comment>
<evidence type="ECO:0000313" key="9">
    <source>
        <dbReference type="EMBL" id="RNI07584.1"/>
    </source>
</evidence>
<dbReference type="InterPro" id="IPR002524">
    <property type="entry name" value="Cation_efflux"/>
</dbReference>
<dbReference type="Gene3D" id="1.20.1510.10">
    <property type="entry name" value="Cation efflux protein transmembrane domain"/>
    <property type="match status" value="1"/>
</dbReference>
<feature type="transmembrane region" description="Helical" evidence="6">
    <location>
        <begin position="12"/>
        <end position="32"/>
    </location>
</feature>
<evidence type="ECO:0000256" key="3">
    <source>
        <dbReference type="ARBA" id="ARBA00022692"/>
    </source>
</evidence>
<dbReference type="GO" id="GO:0015093">
    <property type="term" value="F:ferrous iron transmembrane transporter activity"/>
    <property type="evidence" value="ECO:0007669"/>
    <property type="project" value="TreeGrafter"/>
</dbReference>
<accession>A0A3M9L2R2</accession>
<dbReference type="Pfam" id="PF16916">
    <property type="entry name" value="ZT_dimer"/>
    <property type="match status" value="1"/>
</dbReference>
<sequence>MEMCRKTLLEKYFFIFVFLIFFISIPKILYGYFYDIIYLETSGYYSLLRGFSIVFIAGSFYVTSLSPNSLHPYGYSKYLKMGQFLVALGIGIISLFLIGHSMIAKYSYHKVPFIDMSGYIIVLLSVIFYLLLIYFMKKVQFSLQEEKKYNNSNNIKKEVGLTIITLIGLVGIEHGYFFLDVVLSIFFFSFLVKETLSVIWESSRFLSDTFSLDEKQICNLVNSIDGASECHNVRAHGTDSDLYVDLHVCMDPKIKIIQTKPIVEQIESSLKASYSSVRDVTVHIEPAKKKGNFI</sequence>
<comment type="caution">
    <text evidence="9">The sequence shown here is derived from an EMBL/GenBank/DDBJ whole genome shotgun (WGS) entry which is preliminary data.</text>
</comment>
<evidence type="ECO:0000259" key="7">
    <source>
        <dbReference type="Pfam" id="PF01545"/>
    </source>
</evidence>
<dbReference type="SUPFAM" id="SSF161111">
    <property type="entry name" value="Cation efflux protein transmembrane domain-like"/>
    <property type="match status" value="1"/>
</dbReference>
<dbReference type="GO" id="GO:0005886">
    <property type="term" value="C:plasma membrane"/>
    <property type="evidence" value="ECO:0007669"/>
    <property type="project" value="TreeGrafter"/>
</dbReference>
<keyword evidence="2" id="KW-0813">Transport</keyword>
<proteinExistence type="predicted"/>
<evidence type="ECO:0000256" key="5">
    <source>
        <dbReference type="ARBA" id="ARBA00023136"/>
    </source>
</evidence>
<dbReference type="SUPFAM" id="SSF160240">
    <property type="entry name" value="Cation efflux protein cytoplasmic domain-like"/>
    <property type="match status" value="1"/>
</dbReference>
<feature type="transmembrane region" description="Helical" evidence="6">
    <location>
        <begin position="155"/>
        <end position="172"/>
    </location>
</feature>
<evidence type="ECO:0000259" key="8">
    <source>
        <dbReference type="Pfam" id="PF16916"/>
    </source>
</evidence>
<dbReference type="Gene3D" id="3.30.70.1350">
    <property type="entry name" value="Cation efflux protein, cytoplasmic domain"/>
    <property type="match status" value="1"/>
</dbReference>
<dbReference type="InterPro" id="IPR027470">
    <property type="entry name" value="Cation_efflux_CTD"/>
</dbReference>
<gene>
    <name evidence="9" type="ORF">EDD83_08565</name>
</gene>
<dbReference type="GO" id="GO:0006882">
    <property type="term" value="P:intracellular zinc ion homeostasis"/>
    <property type="evidence" value="ECO:0007669"/>
    <property type="project" value="TreeGrafter"/>
</dbReference>
<evidence type="ECO:0000256" key="1">
    <source>
        <dbReference type="ARBA" id="ARBA00004141"/>
    </source>
</evidence>
<dbReference type="InterPro" id="IPR058533">
    <property type="entry name" value="Cation_efflux_TM"/>
</dbReference>
<dbReference type="AlphaFoldDB" id="A0A3M9L2R2"/>
<dbReference type="RefSeq" id="WP_105460104.1">
    <property type="nucleotide sequence ID" value="NZ_RJJF01000019.1"/>
</dbReference>
<dbReference type="InterPro" id="IPR036837">
    <property type="entry name" value="Cation_efflux_CTD_sf"/>
</dbReference>
<evidence type="ECO:0000256" key="4">
    <source>
        <dbReference type="ARBA" id="ARBA00022989"/>
    </source>
</evidence>
<evidence type="ECO:0000313" key="10">
    <source>
        <dbReference type="Proteomes" id="UP000273978"/>
    </source>
</evidence>
<name>A0A3M9L2R2_9EURY</name>